<accession>A0A0E9TWN0</accession>
<dbReference type="AlphaFoldDB" id="A0A0E9TWN0"/>
<reference evidence="1" key="2">
    <citation type="journal article" date="2015" name="Fish Shellfish Immunol.">
        <title>Early steps in the European eel (Anguilla anguilla)-Vibrio vulnificus interaction in the gills: Role of the RtxA13 toxin.</title>
        <authorList>
            <person name="Callol A."/>
            <person name="Pajuelo D."/>
            <person name="Ebbesson L."/>
            <person name="Teles M."/>
            <person name="MacKenzie S."/>
            <person name="Amaro C."/>
        </authorList>
    </citation>
    <scope>NUCLEOTIDE SEQUENCE</scope>
</reference>
<proteinExistence type="predicted"/>
<evidence type="ECO:0000313" key="1">
    <source>
        <dbReference type="EMBL" id="JAH57956.1"/>
    </source>
</evidence>
<organism evidence="1">
    <name type="scientific">Anguilla anguilla</name>
    <name type="common">European freshwater eel</name>
    <name type="synonym">Muraena anguilla</name>
    <dbReference type="NCBI Taxonomy" id="7936"/>
    <lineage>
        <taxon>Eukaryota</taxon>
        <taxon>Metazoa</taxon>
        <taxon>Chordata</taxon>
        <taxon>Craniata</taxon>
        <taxon>Vertebrata</taxon>
        <taxon>Euteleostomi</taxon>
        <taxon>Actinopterygii</taxon>
        <taxon>Neopterygii</taxon>
        <taxon>Teleostei</taxon>
        <taxon>Anguilliformes</taxon>
        <taxon>Anguillidae</taxon>
        <taxon>Anguilla</taxon>
    </lineage>
</organism>
<reference evidence="1" key="1">
    <citation type="submission" date="2014-11" db="EMBL/GenBank/DDBJ databases">
        <authorList>
            <person name="Amaro Gonzalez C."/>
        </authorList>
    </citation>
    <scope>NUCLEOTIDE SEQUENCE</scope>
</reference>
<name>A0A0E9TWN0_ANGAN</name>
<sequence length="93" mass="10373">MWTADHKHYCIVISSVTECGQCTKLLVETPSKGCHQSYISISMIALWLRPKVTHPPTRRDFVVASINFNWSRVFASAMHAGIAGDVRQVGRAT</sequence>
<protein>
    <submittedName>
        <fullName evidence="1">Uncharacterized protein</fullName>
    </submittedName>
</protein>
<dbReference type="EMBL" id="GBXM01050621">
    <property type="protein sequence ID" value="JAH57956.1"/>
    <property type="molecule type" value="Transcribed_RNA"/>
</dbReference>